<feature type="region of interest" description="Disordered" evidence="1">
    <location>
        <begin position="368"/>
        <end position="408"/>
    </location>
</feature>
<keyword evidence="3" id="KW-1185">Reference proteome</keyword>
<accession>A0A8H6HGX2</accession>
<feature type="compositionally biased region" description="Basic and acidic residues" evidence="1">
    <location>
        <begin position="368"/>
        <end position="392"/>
    </location>
</feature>
<proteinExistence type="predicted"/>
<dbReference type="Proteomes" id="UP000521943">
    <property type="component" value="Unassembled WGS sequence"/>
</dbReference>
<organism evidence="2 3">
    <name type="scientific">Ephemerocybe angulata</name>
    <dbReference type="NCBI Taxonomy" id="980116"/>
    <lineage>
        <taxon>Eukaryota</taxon>
        <taxon>Fungi</taxon>
        <taxon>Dikarya</taxon>
        <taxon>Basidiomycota</taxon>
        <taxon>Agaricomycotina</taxon>
        <taxon>Agaricomycetes</taxon>
        <taxon>Agaricomycetidae</taxon>
        <taxon>Agaricales</taxon>
        <taxon>Agaricineae</taxon>
        <taxon>Psathyrellaceae</taxon>
        <taxon>Ephemerocybe</taxon>
    </lineage>
</organism>
<reference evidence="2 3" key="1">
    <citation type="submission" date="2020-07" db="EMBL/GenBank/DDBJ databases">
        <title>Comparative genomics of pyrophilous fungi reveals a link between fire events and developmental genes.</title>
        <authorList>
            <consortium name="DOE Joint Genome Institute"/>
            <person name="Steindorff A.S."/>
            <person name="Carver A."/>
            <person name="Calhoun S."/>
            <person name="Stillman K."/>
            <person name="Liu H."/>
            <person name="Lipzen A."/>
            <person name="Pangilinan J."/>
            <person name="Labutti K."/>
            <person name="Bruns T.D."/>
            <person name="Grigoriev I.V."/>
        </authorList>
    </citation>
    <scope>NUCLEOTIDE SEQUENCE [LARGE SCALE GENOMIC DNA]</scope>
    <source>
        <strain evidence="2 3">CBS 144469</strain>
    </source>
</reference>
<name>A0A8H6HGX2_9AGAR</name>
<gene>
    <name evidence="2" type="ORF">DFP72DRAFT_856342</name>
</gene>
<evidence type="ECO:0000313" key="3">
    <source>
        <dbReference type="Proteomes" id="UP000521943"/>
    </source>
</evidence>
<comment type="caution">
    <text evidence="2">The sequence shown here is derived from an EMBL/GenBank/DDBJ whole genome shotgun (WGS) entry which is preliminary data.</text>
</comment>
<evidence type="ECO:0000313" key="2">
    <source>
        <dbReference type="EMBL" id="KAF6745561.1"/>
    </source>
</evidence>
<dbReference type="EMBL" id="JACGCI010000104">
    <property type="protein sequence ID" value="KAF6745561.1"/>
    <property type="molecule type" value="Genomic_DNA"/>
</dbReference>
<evidence type="ECO:0000256" key="1">
    <source>
        <dbReference type="SAM" id="MobiDB-lite"/>
    </source>
</evidence>
<dbReference type="AlphaFoldDB" id="A0A8H6HGX2"/>
<sequence length="408" mass="44378">MSSLRVSIIYSLSILSLFVPMPIFPLSTCMSSSFPLLNLKATPRLNNTLPIEVGDGSNNKLLVVPIFETIEEVDCLRDSRTKSIRISETSVQLVSGLLSFAMGTVWEPLGRTEGSPGRRWAEGDVVGADVECPASGETWWRRNEMPGVVGREEGADAKCLACWAHRRRGGRRNEVLGVVGREGDAAEGKNEVLGRWTLVGRAEENVLGVDAERRASLDAKETWWRRNKAPGAEGARHLDILGAIAQGYEAPYSQISQSILMAAIFVASHHDSTSTGLHETYKNSNRRRCVERFAYCSKFVEGLCSMCTASSPGWGRHKLPGIIGREGRGGGRNEVLGVVGCGGDVMVSDAKSGICGREEAVPGVVGRKRDALRKERSPRRCEREGGAVEKRAKSLAPLDTRKACQGQK</sequence>
<protein>
    <submittedName>
        <fullName evidence="2">Uncharacterized protein</fullName>
    </submittedName>
</protein>